<dbReference type="GO" id="GO:0016787">
    <property type="term" value="F:hydrolase activity"/>
    <property type="evidence" value="ECO:0007669"/>
    <property type="project" value="UniProtKB-KW"/>
</dbReference>
<dbReference type="EMBL" id="WWCR01000034">
    <property type="protein sequence ID" value="MYM75242.1"/>
    <property type="molecule type" value="Genomic_DNA"/>
</dbReference>
<dbReference type="Proteomes" id="UP000469734">
    <property type="component" value="Unassembled WGS sequence"/>
</dbReference>
<comment type="caution">
    <text evidence="4">The sequence shown here is derived from an EMBL/GenBank/DDBJ whole genome shotgun (WGS) entry which is preliminary data.</text>
</comment>
<dbReference type="SUPFAM" id="SSF51445">
    <property type="entry name" value="(Trans)glycosidases"/>
    <property type="match status" value="1"/>
</dbReference>
<gene>
    <name evidence="4" type="ORF">GTP56_24020</name>
</gene>
<dbReference type="InterPro" id="IPR017853">
    <property type="entry name" value="GH"/>
</dbReference>
<proteinExistence type="predicted"/>
<evidence type="ECO:0000256" key="1">
    <source>
        <dbReference type="ARBA" id="ARBA00022729"/>
    </source>
</evidence>
<protein>
    <submittedName>
        <fullName evidence="4">Family 10 glycosylhydrolase</fullName>
    </submittedName>
</protein>
<dbReference type="InterPro" id="IPR052177">
    <property type="entry name" value="Divisome_Glycosyl_Hydrolase"/>
</dbReference>
<keyword evidence="4" id="KW-0378">Hydrolase</keyword>
<evidence type="ECO:0000259" key="3">
    <source>
        <dbReference type="Pfam" id="PF02638"/>
    </source>
</evidence>
<evidence type="ECO:0000313" key="5">
    <source>
        <dbReference type="Proteomes" id="UP000469734"/>
    </source>
</evidence>
<dbReference type="PANTHER" id="PTHR43405">
    <property type="entry name" value="GLYCOSYL HYDROLASE DIGH"/>
    <property type="match status" value="1"/>
</dbReference>
<accession>A0A7X4H6P9</accession>
<name>A0A7X4H6P9_9BURK</name>
<reference evidence="4 5" key="1">
    <citation type="submission" date="2019-12" db="EMBL/GenBank/DDBJ databases">
        <title>Novel species isolated from a subtropical stream in China.</title>
        <authorList>
            <person name="Lu H."/>
        </authorList>
    </citation>
    <scope>NUCLEOTIDE SEQUENCE [LARGE SCALE GENOMIC DNA]</scope>
    <source>
        <strain evidence="4 5">FT134W</strain>
    </source>
</reference>
<organism evidence="4 5">
    <name type="scientific">Duganella margarita</name>
    <dbReference type="NCBI Taxonomy" id="2692170"/>
    <lineage>
        <taxon>Bacteria</taxon>
        <taxon>Pseudomonadati</taxon>
        <taxon>Pseudomonadota</taxon>
        <taxon>Betaproteobacteria</taxon>
        <taxon>Burkholderiales</taxon>
        <taxon>Oxalobacteraceae</taxon>
        <taxon>Telluria group</taxon>
        <taxon>Duganella</taxon>
    </lineage>
</organism>
<dbReference type="Pfam" id="PF02638">
    <property type="entry name" value="GHL10"/>
    <property type="match status" value="1"/>
</dbReference>
<feature type="chain" id="PRO_5031037941" evidence="2">
    <location>
        <begin position="19"/>
        <end position="563"/>
    </location>
</feature>
<feature type="signal peptide" evidence="2">
    <location>
        <begin position="1"/>
        <end position="18"/>
    </location>
</feature>
<dbReference type="Gene3D" id="3.20.20.80">
    <property type="entry name" value="Glycosidases"/>
    <property type="match status" value="1"/>
</dbReference>
<keyword evidence="1 2" id="KW-0732">Signal</keyword>
<sequence>MVLVFNAKKRLTLSAGVAAGLAALLDGCSSTPTAPAPEAGVTTPARPAVPAPAGSLPVPGLGPAVAFDPNMPPAAPREFRAAWVSTVANIDWPSRSNLSMAKQQTEALAILDRARALNLNAIVLQVRPSADAIYPSALEPWSEFLTGQQGRAPAQPWDPLQFWIEQAHARGLELHAWFNPYRARHATAKSPLAANHIGRRLPEVIKPYGRYLWMDPGETAASQHTLDVVLDVVRRYDIDGVHIDDYFYPYPIDTPNAAGPEGVALDASTSSGGKQELEFPDQLSWQRYLLSGGTLDRAHWRRQNVNALIEAMYLGIRKEKSWVRFGISPFGIGRPDRRPAGIVGFSQYDKLYADAELWLANGWLDYLAPQLYWPVAQAPQAFDVLLDYWLAQNTHARHVWPGLYTSRIDNSAKAFAPEEIVKQISVTRSRSGVRGHLHFSIAALMENRKGISDQLKTQAYQTAALTPPTPWLGRDAPAAPQAAARRDSNGVAVKLSAGAGKPVAHYAIWSRYGNEWRFAVAPALRPVLLLADDAAGEAAQSVVVSAVDRLGNESERVQVYTRS</sequence>
<evidence type="ECO:0000313" key="4">
    <source>
        <dbReference type="EMBL" id="MYM75242.1"/>
    </source>
</evidence>
<dbReference type="AlphaFoldDB" id="A0A7X4H6P9"/>
<feature type="domain" description="Glycosyl hydrolase-like 10" evidence="3">
    <location>
        <begin position="78"/>
        <end position="412"/>
    </location>
</feature>
<evidence type="ECO:0000256" key="2">
    <source>
        <dbReference type="SAM" id="SignalP"/>
    </source>
</evidence>
<dbReference type="PANTHER" id="PTHR43405:SF1">
    <property type="entry name" value="GLYCOSYL HYDROLASE DIGH"/>
    <property type="match status" value="1"/>
</dbReference>
<dbReference type="InterPro" id="IPR003790">
    <property type="entry name" value="GHL10"/>
</dbReference>